<feature type="transmembrane region" description="Helical" evidence="8">
    <location>
        <begin position="463"/>
        <end position="481"/>
    </location>
</feature>
<dbReference type="EMBL" id="LGRX02003140">
    <property type="protein sequence ID" value="KAK3282844.1"/>
    <property type="molecule type" value="Genomic_DNA"/>
</dbReference>
<dbReference type="Gene3D" id="3.80.10.10">
    <property type="entry name" value="Ribonuclease Inhibitor"/>
    <property type="match status" value="16"/>
</dbReference>
<evidence type="ECO:0000313" key="9">
    <source>
        <dbReference type="EMBL" id="KAK3282844.1"/>
    </source>
</evidence>
<keyword evidence="10" id="KW-1185">Reference proteome</keyword>
<evidence type="ECO:0000256" key="7">
    <source>
        <dbReference type="ARBA" id="ARBA00022833"/>
    </source>
</evidence>
<dbReference type="PANTHER" id="PTHR24113:SF12">
    <property type="entry name" value="RAN GTPASE-ACTIVATING PROTEIN 1"/>
    <property type="match status" value="1"/>
</dbReference>
<dbReference type="GO" id="GO:0048471">
    <property type="term" value="C:perinuclear region of cytoplasm"/>
    <property type="evidence" value="ECO:0007669"/>
    <property type="project" value="TreeGrafter"/>
</dbReference>
<keyword evidence="3" id="KW-0433">Leucine-rich repeat</keyword>
<dbReference type="InterPro" id="IPR032675">
    <property type="entry name" value="LRR_dom_sf"/>
</dbReference>
<gene>
    <name evidence="9" type="ORF">CYMTET_9439</name>
</gene>
<dbReference type="GO" id="GO:0008270">
    <property type="term" value="F:zinc ion binding"/>
    <property type="evidence" value="ECO:0007669"/>
    <property type="project" value="UniProtKB-KW"/>
</dbReference>
<comment type="subcellular location">
    <subcellularLocation>
        <location evidence="1">Cytoplasm</location>
        <location evidence="1">Cytoskeleton</location>
        <location evidence="1">Cilium axoneme</location>
    </subcellularLocation>
</comment>
<protein>
    <submittedName>
        <fullName evidence="9">Uncharacterized protein</fullName>
    </submittedName>
</protein>
<evidence type="ECO:0000256" key="8">
    <source>
        <dbReference type="SAM" id="Phobius"/>
    </source>
</evidence>
<feature type="transmembrane region" description="Helical" evidence="8">
    <location>
        <begin position="406"/>
        <end position="424"/>
    </location>
</feature>
<sequence length="2099" mass="223844">MRSQQHATAHALIVEATCHCARAHCRSNTPPRTRSLSKRVEPGGALLRAPFCETTKGGSLDNCRRPMFWNTASKSRGPSSPQAEPLLGDESLPHFHLASSEPIHARDPEGQDHAYGQHLADGLAWLLTPTTMTITAMLPFACTIAFVVNSALHHPLHLPLKISLSIGLPMYFIWLGGWRALYLQNDRASSSFASPIWRTKRLPPGRLFDLVSIVGTALASFASPSFQEGVEWLKTSDSPETVGVFWWNVGHGMPSFFRGLLFQFSKESFRYTCSMWIVILLLGAVYLQQPSLNEVTRYTVVQLLSDTLSGPILTTLFKATSCTYTADGAYLDAAPTIICWTAVHLWYFVPCMIVLIPYYFFSILSRMNIQTSQTVILVDPWFFAFKSQLKVLAALLTANFGHSRPLVLLPPLLVVNVALMIGAFCRDPYNVALLTLVERVGMMIATWSVMVALLPYVGVDMSSVIRLGMLMVGYLLSCFYGRQVILNDRKAPPHASGSTSIAHAEESEILIDDPHYHQVVEECGRIPTGIAAFATVKLQDRLNLPFESITIQHIHSKQFRSLEVHIRNVRTVSGLAEGLPRSLYGKEPPVPWYLTWQVVLAKVVSCFESLFAKSLPTYFTSQEQHGSWDKYELKITSHLREAQNSQVLVDWLVNASLLKNLVSLDLSGNEIGSEGAKALAVALTPTAQGGNSIGLEGAKALALALTPTAQGMFSGSAYMRVSRSAYQRVSLYGNSIGLEGAKALADALTPTSQGMFSGSLNTLEEGVFNASLNTLDVRRNRITGDAAQQLAEAVLKHPSMKVFNKIMILDIKDDKLRELNLKDMGIGVPGALVLSKLLAFNGSLNTLNLSVNQLCGLDKFGDGTYDASGIKALADALTFSKSLDTLDLSDNLLCGVAHGRGTYVASGIKALADALTFNKSLKTLKLRFNDIDTLHRRCSFCGCNKSGLRYYYCLECTDFDSCEECFRKHDHEHQMHPWVRGSEALAKALAFNTSLNTLDVRMNNITGDAAQQLAEAVLKHPCIKEFNKIRMQDIRDDKIAELDLRGKGIGLPGALVLSKLLVFNGSLNTLNLHGNKIGDEGAKALPAALTPNEEGVFNGSLNALHLGDNDIGPEGAKALAGALTPNAEGGFNTLLNTLNLRSNGIRDEGAKALTAALTPNEKGVFNTSLNKLDLTYNEIGPAGAKALAVALTPNEQGVFNTSLSTLDLGGNTIGPKGATALAVALTPNVKGVFNTSLNTLDLSNNKIGPDGAKALAVALSPNEEGVVNTSLNTLNLSGNRLCGVVYGGGTYDASGIKALADALAFNTSLDTLKLDGNEIGPIRAKALAVALTPNAEGVFNKSLNRITIAKGAELPIGALMRNEITELDLSGKGLWPEDAIILGAVLMFNGSLNTLSLRRNKIGPEVAKALAAALTPNEKGMFNGSLKTLNLSENKLCGVDQYGQGTYDASGIKALADALTFSKSLDTLDLSGNLLCGMAFYGGGTYDASGIKALADALAFNKSLKTLRLGCNQLCGVEHGDGTYDASGIKALANALVFNKSLNTLVLEKNNIGDEGAEALAISVAPNKEGVFNTSLNTLSLYDNDIGDEGTKALAVALTPNEEGVFNTSLNTLNLRWNDIGDEGAKALAVALAPNAKGVFNTSLNTLHLRENFIGPEGAKALAVALTPNEEGVFNGSLNTLNLEGNEIGPEGAKALAVALTPNEHGVFNGSLNTLDLADNQLCDLNDLGHDTYDASGIKALAKALAFNTSLNTLDVRMNNIIGDAAQQLAVAVLKHPCIKEFNKIRMQDIRDDKVAELDLRGKGIGLPGALVLSKLLVFNGSLSTLDLLRNGIGDEGRAAILALLEQSNSLTSVCGIPPGATKMDLRRGGLGLEDAKLLAGELVFNGSLNTLNLKRNAFGPEGAKALAVALTPNAEGVFNTSLNTLNLSDNQLCGLNDLGHDTYDASGIKALADALAFNTSLNTLILGDNDIGPEGAKALAGALTPNAEGVFNTSLNTLNLARNNIGSEGAKALAVALTPNEVAVFNGSLNTLNLEDNRIGDEGAKALAVALTPNAEGVFNGSLNTLSLHHNDLGDQGEAVVQEAIRKNPNAATFKLHI</sequence>
<dbReference type="GO" id="GO:0005634">
    <property type="term" value="C:nucleus"/>
    <property type="evidence" value="ECO:0007669"/>
    <property type="project" value="TreeGrafter"/>
</dbReference>
<dbReference type="Gene3D" id="3.30.60.90">
    <property type="match status" value="1"/>
</dbReference>
<feature type="transmembrane region" description="Helical" evidence="8">
    <location>
        <begin position="123"/>
        <end position="148"/>
    </location>
</feature>
<dbReference type="GO" id="GO:0006913">
    <property type="term" value="P:nucleocytoplasmic transport"/>
    <property type="evidence" value="ECO:0007669"/>
    <property type="project" value="TreeGrafter"/>
</dbReference>
<feature type="transmembrane region" description="Helical" evidence="8">
    <location>
        <begin position="436"/>
        <end position="457"/>
    </location>
</feature>
<keyword evidence="6" id="KW-0863">Zinc-finger</keyword>
<dbReference type="SMART" id="SM00368">
    <property type="entry name" value="LRR_RI"/>
    <property type="match status" value="35"/>
</dbReference>
<keyword evidence="7" id="KW-0862">Zinc</keyword>
<dbReference type="PROSITE" id="PS51450">
    <property type="entry name" value="LRR"/>
    <property type="match status" value="2"/>
</dbReference>
<comment type="caution">
    <text evidence="9">The sequence shown here is derived from an EMBL/GenBank/DDBJ whole genome shotgun (WGS) entry which is preliminary data.</text>
</comment>
<organism evidence="9 10">
    <name type="scientific">Cymbomonas tetramitiformis</name>
    <dbReference type="NCBI Taxonomy" id="36881"/>
    <lineage>
        <taxon>Eukaryota</taxon>
        <taxon>Viridiplantae</taxon>
        <taxon>Chlorophyta</taxon>
        <taxon>Pyramimonadophyceae</taxon>
        <taxon>Pyramimonadales</taxon>
        <taxon>Pyramimonadaceae</taxon>
        <taxon>Cymbomonas</taxon>
    </lineage>
</organism>
<evidence type="ECO:0000256" key="2">
    <source>
        <dbReference type="ARBA" id="ARBA00022468"/>
    </source>
</evidence>
<keyword evidence="2" id="KW-0343">GTPase activation</keyword>
<dbReference type="Pfam" id="PF13516">
    <property type="entry name" value="LRR_6"/>
    <property type="match status" value="20"/>
</dbReference>
<keyword evidence="4" id="KW-0479">Metal-binding</keyword>
<dbReference type="SUPFAM" id="SSF57850">
    <property type="entry name" value="RING/U-box"/>
    <property type="match status" value="1"/>
</dbReference>
<evidence type="ECO:0000256" key="1">
    <source>
        <dbReference type="ARBA" id="ARBA00004430"/>
    </source>
</evidence>
<keyword evidence="8" id="KW-0472">Membrane</keyword>
<dbReference type="GO" id="GO:0005096">
    <property type="term" value="F:GTPase activator activity"/>
    <property type="evidence" value="ECO:0007669"/>
    <property type="project" value="UniProtKB-KW"/>
</dbReference>
<feature type="transmembrane region" description="Helical" evidence="8">
    <location>
        <begin position="160"/>
        <end position="181"/>
    </location>
</feature>
<evidence type="ECO:0000313" key="10">
    <source>
        <dbReference type="Proteomes" id="UP001190700"/>
    </source>
</evidence>
<dbReference type="InterPro" id="IPR001611">
    <property type="entry name" value="Leu-rich_rpt"/>
</dbReference>
<reference evidence="9 10" key="1">
    <citation type="journal article" date="2015" name="Genome Biol. Evol.">
        <title>Comparative Genomics of a Bacterivorous Green Alga Reveals Evolutionary Causalities and Consequences of Phago-Mixotrophic Mode of Nutrition.</title>
        <authorList>
            <person name="Burns J.A."/>
            <person name="Paasch A."/>
            <person name="Narechania A."/>
            <person name="Kim E."/>
        </authorList>
    </citation>
    <scope>NUCLEOTIDE SEQUENCE [LARGE SCALE GENOMIC DNA]</scope>
    <source>
        <strain evidence="9 10">PLY_AMNH</strain>
    </source>
</reference>
<dbReference type="InterPro" id="IPR027038">
    <property type="entry name" value="RanGap"/>
</dbReference>
<evidence type="ECO:0000256" key="4">
    <source>
        <dbReference type="ARBA" id="ARBA00022723"/>
    </source>
</evidence>
<name>A0AAE0LFH3_9CHLO</name>
<dbReference type="GO" id="GO:0005829">
    <property type="term" value="C:cytosol"/>
    <property type="evidence" value="ECO:0007669"/>
    <property type="project" value="TreeGrafter"/>
</dbReference>
<evidence type="ECO:0000256" key="6">
    <source>
        <dbReference type="ARBA" id="ARBA00022771"/>
    </source>
</evidence>
<evidence type="ECO:0000256" key="5">
    <source>
        <dbReference type="ARBA" id="ARBA00022737"/>
    </source>
</evidence>
<accession>A0AAE0LFH3</accession>
<evidence type="ECO:0000256" key="3">
    <source>
        <dbReference type="ARBA" id="ARBA00022614"/>
    </source>
</evidence>
<proteinExistence type="predicted"/>
<dbReference type="PANTHER" id="PTHR24113">
    <property type="entry name" value="RAN GTPASE-ACTIVATING PROTEIN 1"/>
    <property type="match status" value="1"/>
</dbReference>
<feature type="transmembrane region" description="Helical" evidence="8">
    <location>
        <begin position="269"/>
        <end position="287"/>
    </location>
</feature>
<dbReference type="Proteomes" id="UP001190700">
    <property type="component" value="Unassembled WGS sequence"/>
</dbReference>
<keyword evidence="5" id="KW-0677">Repeat</keyword>
<dbReference type="GO" id="GO:0005930">
    <property type="term" value="C:axoneme"/>
    <property type="evidence" value="ECO:0007669"/>
    <property type="project" value="UniProtKB-SubCell"/>
</dbReference>
<dbReference type="GO" id="GO:0031267">
    <property type="term" value="F:small GTPase binding"/>
    <property type="evidence" value="ECO:0007669"/>
    <property type="project" value="TreeGrafter"/>
</dbReference>
<feature type="transmembrane region" description="Helical" evidence="8">
    <location>
        <begin position="345"/>
        <end position="364"/>
    </location>
</feature>
<dbReference type="SUPFAM" id="SSF52047">
    <property type="entry name" value="RNI-like"/>
    <property type="match status" value="4"/>
</dbReference>
<keyword evidence="8" id="KW-1133">Transmembrane helix</keyword>
<dbReference type="InterPro" id="IPR043145">
    <property type="entry name" value="Znf_ZZ_sf"/>
</dbReference>
<keyword evidence="8" id="KW-0812">Transmembrane</keyword>